<dbReference type="Pfam" id="PF13450">
    <property type="entry name" value="NAD_binding_8"/>
    <property type="match status" value="1"/>
</dbReference>
<dbReference type="AlphaFoldDB" id="B5CLZ1"/>
<dbReference type="InterPro" id="IPR049516">
    <property type="entry name" value="FAD-depend_C"/>
</dbReference>
<keyword evidence="3" id="KW-1185">Reference proteome</keyword>
<gene>
    <name evidence="2" type="ORF">RUMLAC_00465</name>
</gene>
<sequence>MNHMIRVSQLKLSIPHTKEQLEKKLVRQLHIRPEELISYQIRRQSLDARKKPELFYVYTVDVKVKNEAMLLKHKKGSNVSHIEERPYQVPPHGTEKLNGRPVIVGSGPAGLFCAYVLAKEGYRPLVLERGADVEKRKSDVDHFWETGVLNPDSNVQFGEGGAGTFSDGKLNTLVKDKNGRNRFVLETFVKFGAAEDILYVQKPHIGTDILIEVVRKMREEILRLGGEFSFHSQVTDLLVEQHCLQVNGTEEIPAGVAVFAIGHSARDTFEMLNRHQLPMRAKSFAVGVRVEHPQELIDQSQYGRSRGKELPAAAYKLTEKLTNGRGVYTFCMCPGGYVVNASSEEHRLAVNGMSYSDRAGKNANSAVIVTVTPEDFGSDDALAGIAFQRKLEENAWKAGQGKVPVQRFEDFRKNRISTEYGTVSPCIKGAYTLANVREIFPKELSLSLEDGILAMDHKIRGFAGEDVLLSGVESRTSSPVRIERNEQCVSEKISWIYPCGEGTGYAGGITSAAMDGIKVAEEIIRRYES</sequence>
<evidence type="ECO:0000313" key="3">
    <source>
        <dbReference type="Proteomes" id="UP000003254"/>
    </source>
</evidence>
<dbReference type="eggNOG" id="COG2509">
    <property type="taxonomic scope" value="Bacteria"/>
</dbReference>
<evidence type="ECO:0000259" key="1">
    <source>
        <dbReference type="Pfam" id="PF21688"/>
    </source>
</evidence>
<proteinExistence type="predicted"/>
<name>B5CLZ1_9FIRM</name>
<evidence type="ECO:0000313" key="2">
    <source>
        <dbReference type="EMBL" id="EDY33709.1"/>
    </source>
</evidence>
<dbReference type="HOGENOM" id="CLU_028644_3_0_9"/>
<dbReference type="PRINTS" id="PR00419">
    <property type="entry name" value="ADXRDTASE"/>
</dbReference>
<dbReference type="Pfam" id="PF21688">
    <property type="entry name" value="FAD-depend_C"/>
    <property type="match status" value="1"/>
</dbReference>
<protein>
    <submittedName>
        <fullName evidence="2">Pyridine nucleotide-disulfide oxidoreductase</fullName>
    </submittedName>
</protein>
<reference evidence="2 3" key="2">
    <citation type="submission" date="2008-08" db="EMBL/GenBank/DDBJ databases">
        <authorList>
            <person name="Fulton L."/>
            <person name="Clifton S."/>
            <person name="Fulton B."/>
            <person name="Xu J."/>
            <person name="Minx P."/>
            <person name="Pepin K.H."/>
            <person name="Johnson M."/>
            <person name="Bhonagiri V."/>
            <person name="Nash W.E."/>
            <person name="Mardis E.R."/>
            <person name="Wilson R.K."/>
        </authorList>
    </citation>
    <scope>NUCLEOTIDE SEQUENCE [LARGE SCALE GENOMIC DNA]</scope>
    <source>
        <strain evidence="2 3">ATCC 29176</strain>
    </source>
</reference>
<accession>B5CLZ1</accession>
<dbReference type="Gene3D" id="3.50.50.60">
    <property type="entry name" value="FAD/NAD(P)-binding domain"/>
    <property type="match status" value="2"/>
</dbReference>
<organism evidence="2 3">
    <name type="scientific">[Ruminococcus] lactaris ATCC 29176</name>
    <dbReference type="NCBI Taxonomy" id="471875"/>
    <lineage>
        <taxon>Bacteria</taxon>
        <taxon>Bacillati</taxon>
        <taxon>Bacillota</taxon>
        <taxon>Clostridia</taxon>
        <taxon>Lachnospirales</taxon>
        <taxon>Lachnospiraceae</taxon>
        <taxon>Mediterraneibacter</taxon>
    </lineage>
</organism>
<dbReference type="SUPFAM" id="SSF51905">
    <property type="entry name" value="FAD/NAD(P)-binding domain"/>
    <property type="match status" value="1"/>
</dbReference>
<dbReference type="Proteomes" id="UP000003254">
    <property type="component" value="Unassembled WGS sequence"/>
</dbReference>
<dbReference type="PIRSF" id="PIRSF038984">
    <property type="entry name" value="FAD_binding_protein"/>
    <property type="match status" value="1"/>
</dbReference>
<reference evidence="2 3" key="1">
    <citation type="submission" date="2008-08" db="EMBL/GenBank/DDBJ databases">
        <title>Draft genome sequence of Ruminococcus lactaris ATCC 29176.</title>
        <authorList>
            <person name="Sudarsanam P."/>
            <person name="Ley R."/>
            <person name="Guruge J."/>
            <person name="Turnbaugh P.J."/>
            <person name="Mahowald M."/>
            <person name="Liep D."/>
            <person name="Gordon J."/>
        </authorList>
    </citation>
    <scope>NUCLEOTIDE SEQUENCE [LARGE SCALE GENOMIC DNA]</scope>
    <source>
        <strain evidence="2 3">ATCC 29176</strain>
    </source>
</reference>
<dbReference type="InterPro" id="IPR028348">
    <property type="entry name" value="FAD-binding_protein"/>
</dbReference>
<dbReference type="Gene3D" id="3.30.70.2700">
    <property type="match status" value="1"/>
</dbReference>
<dbReference type="PANTHER" id="PTHR42842:SF3">
    <property type="entry name" value="FAD_NAD(P)-BINDING OXIDOREDUCTASE FAMILY PROTEIN"/>
    <property type="match status" value="1"/>
</dbReference>
<dbReference type="InterPro" id="IPR036188">
    <property type="entry name" value="FAD/NAD-bd_sf"/>
</dbReference>
<feature type="domain" description="FAD-dependent protein C-terminal" evidence="1">
    <location>
        <begin position="283"/>
        <end position="476"/>
    </location>
</feature>
<dbReference type="EMBL" id="ABOU02000017">
    <property type="protein sequence ID" value="EDY33709.1"/>
    <property type="molecule type" value="Genomic_DNA"/>
</dbReference>
<comment type="caution">
    <text evidence="2">The sequence shown here is derived from an EMBL/GenBank/DDBJ whole genome shotgun (WGS) entry which is preliminary data.</text>
</comment>
<dbReference type="PANTHER" id="PTHR42842">
    <property type="entry name" value="FAD/NAD(P)-BINDING OXIDOREDUCTASE"/>
    <property type="match status" value="1"/>
</dbReference>